<feature type="binding site" evidence="13">
    <location>
        <begin position="128"/>
        <end position="137"/>
    </location>
    <ligand>
        <name>FAD</name>
        <dbReference type="ChEBI" id="CHEBI:57692"/>
    </ligand>
</feature>
<dbReference type="FunFam" id="2.40.110.10:FF:000004">
    <property type="entry name" value="Isovaleryl-CoA dehydrogenase, mitochondrial"/>
    <property type="match status" value="1"/>
</dbReference>
<dbReference type="Pfam" id="PF02771">
    <property type="entry name" value="Acyl-CoA_dh_N"/>
    <property type="match status" value="1"/>
</dbReference>
<feature type="domain" description="Acyl-CoA oxidase/dehydrogenase middle" evidence="16">
    <location>
        <begin position="127"/>
        <end position="222"/>
    </location>
</feature>
<dbReference type="AlphaFoldDB" id="A0A1I0P7J2"/>
<dbReference type="Proteomes" id="UP000199650">
    <property type="component" value="Unassembled WGS sequence"/>
</dbReference>
<dbReference type="Pfam" id="PF02770">
    <property type="entry name" value="Acyl-CoA_dh_M"/>
    <property type="match status" value="1"/>
</dbReference>
<reference evidence="18 19" key="1">
    <citation type="submission" date="2016-10" db="EMBL/GenBank/DDBJ databases">
        <authorList>
            <person name="de Groot N.N."/>
        </authorList>
    </citation>
    <scope>NUCLEOTIDE SEQUENCE [LARGE SCALE GENOMIC DNA]</scope>
    <source>
        <strain evidence="18 19">DSM 29439</strain>
    </source>
</reference>
<feature type="domain" description="Acyl-CoA dehydrogenase/oxidase N-terminal" evidence="17">
    <location>
        <begin position="12"/>
        <end position="123"/>
    </location>
</feature>
<evidence type="ECO:0000256" key="2">
    <source>
        <dbReference type="ARBA" id="ARBA00004898"/>
    </source>
</evidence>
<feature type="active site" description="Proton acceptor" evidence="11">
    <location>
        <position position="247"/>
    </location>
</feature>
<dbReference type="CDD" id="cd01156">
    <property type="entry name" value="IVD"/>
    <property type="match status" value="1"/>
</dbReference>
<dbReference type="Gene3D" id="1.20.140.10">
    <property type="entry name" value="Butyryl-CoA Dehydrogenase, subunit A, domain 3"/>
    <property type="match status" value="1"/>
</dbReference>
<evidence type="ECO:0000256" key="7">
    <source>
        <dbReference type="ARBA" id="ARBA00022827"/>
    </source>
</evidence>
<dbReference type="Pfam" id="PF00441">
    <property type="entry name" value="Acyl-CoA_dh_1"/>
    <property type="match status" value="1"/>
</dbReference>
<feature type="binding site" evidence="13">
    <location>
        <begin position="370"/>
        <end position="372"/>
    </location>
    <ligand>
        <name>FAD</name>
        <dbReference type="ChEBI" id="CHEBI:57692"/>
    </ligand>
</feature>
<dbReference type="Gene3D" id="2.40.110.10">
    <property type="entry name" value="Butyryl-CoA Dehydrogenase, subunit A, domain 2"/>
    <property type="match status" value="1"/>
</dbReference>
<keyword evidence="6 14" id="KW-0285">Flavoprotein</keyword>
<evidence type="ECO:0000256" key="3">
    <source>
        <dbReference type="ARBA" id="ARBA00009347"/>
    </source>
</evidence>
<dbReference type="Gene3D" id="1.10.540.10">
    <property type="entry name" value="Acyl-CoA dehydrogenase/oxidase, N-terminal domain"/>
    <property type="match status" value="1"/>
</dbReference>
<dbReference type="InterPro" id="IPR046373">
    <property type="entry name" value="Acyl-CoA_Oxase/DH_mid-dom_sf"/>
</dbReference>
<dbReference type="GO" id="GO:0050660">
    <property type="term" value="F:flavin adenine dinucleotide binding"/>
    <property type="evidence" value="ECO:0007669"/>
    <property type="project" value="InterPro"/>
</dbReference>
<sequence length="386" mass="42430">MFNHTMTFDLGEDVNAMREMVHRFAQDRIKPIAAEVDQKNEFPNDLWREFGELGLLGVTTPEEYGGAGMSYLAHVVIVEEIARASASVSLSYGAHSNLCVNQIRRNATEEQKQKYLPKLISGEHIGALAMSEAGAGSDVVSMKLRAEKRNGYYVLNGTKFWITNGPDADTLVVYAKTDPEAGPKGITTFIIEKDMKGFSTSPHFDKLGMRGSNTAELIFDDVEVPFENVLGAEGKGVAVLMSGLDYERVVLSGIGTGIMAACMDEIMPYMKERKQFGRPIGDFQLMQAKIADMYTAMNSARAYVYEVAKACDRGQVTRQDAAACVLYASEEAMKQAHQAVQAMGGSGYMNETPVSRIFRDAKLMEIGAGTSEIRRMLIGRELMGKM</sequence>
<feature type="binding site" evidence="12">
    <location>
        <position position="137"/>
    </location>
    <ligand>
        <name>substrate</name>
    </ligand>
</feature>
<evidence type="ECO:0000256" key="14">
    <source>
        <dbReference type="RuleBase" id="RU362125"/>
    </source>
</evidence>
<protein>
    <recommendedName>
        <fullName evidence="5">Isovaleryl-CoA dehydrogenase, mitochondrial</fullName>
        <ecNumber evidence="4">1.3.8.4</ecNumber>
    </recommendedName>
</protein>
<dbReference type="PROSITE" id="PS00073">
    <property type="entry name" value="ACYL_COA_DH_2"/>
    <property type="match status" value="1"/>
</dbReference>
<evidence type="ECO:0000256" key="4">
    <source>
        <dbReference type="ARBA" id="ARBA00012044"/>
    </source>
</evidence>
<keyword evidence="8" id="KW-0809">Transit peptide</keyword>
<dbReference type="FunFam" id="1.10.540.10:FF:000022">
    <property type="entry name" value="Isovaleryl-CoA dehydrogenase isoform 2"/>
    <property type="match status" value="1"/>
</dbReference>
<keyword evidence="9 14" id="KW-0560">Oxidoreductase</keyword>
<evidence type="ECO:0000313" key="19">
    <source>
        <dbReference type="Proteomes" id="UP000199650"/>
    </source>
</evidence>
<feature type="binding site" evidence="13">
    <location>
        <begin position="161"/>
        <end position="163"/>
    </location>
    <ligand>
        <name>FAD</name>
        <dbReference type="ChEBI" id="CHEBI:57692"/>
    </ligand>
</feature>
<comment type="pathway">
    <text evidence="2">Amino-acid degradation; L-leucine degradation; (S)-3-hydroxy-3-methylglutaryl-CoA from 3-isovaleryl-CoA: step 1/3.</text>
</comment>
<dbReference type="STRING" id="1173584.SAMN05444851_1408"/>
<feature type="domain" description="Acyl-CoA dehydrogenase/oxidase C-terminal" evidence="15">
    <location>
        <begin position="234"/>
        <end position="382"/>
    </location>
</feature>
<evidence type="ECO:0000259" key="15">
    <source>
        <dbReference type="Pfam" id="PF00441"/>
    </source>
</evidence>
<evidence type="ECO:0000259" key="17">
    <source>
        <dbReference type="Pfam" id="PF02771"/>
    </source>
</evidence>
<dbReference type="InterPro" id="IPR006091">
    <property type="entry name" value="Acyl-CoA_Oxase/DH_mid-dom"/>
</dbReference>
<evidence type="ECO:0000256" key="6">
    <source>
        <dbReference type="ARBA" id="ARBA00022630"/>
    </source>
</evidence>
<dbReference type="InterPro" id="IPR037069">
    <property type="entry name" value="AcylCoA_DH/ox_N_sf"/>
</dbReference>
<dbReference type="PANTHER" id="PTHR43884:SF12">
    <property type="entry name" value="ISOVALERYL-COA DEHYDROGENASE, MITOCHONDRIAL-RELATED"/>
    <property type="match status" value="1"/>
</dbReference>
<dbReference type="InterPro" id="IPR006089">
    <property type="entry name" value="Acyl-CoA_DH_CS"/>
</dbReference>
<dbReference type="PANTHER" id="PTHR43884">
    <property type="entry name" value="ACYL-COA DEHYDROGENASE"/>
    <property type="match status" value="1"/>
</dbReference>
<dbReference type="GO" id="GO:0008470">
    <property type="term" value="F:3-methylbutanoyl-CoA dehydrogenase activity"/>
    <property type="evidence" value="ECO:0007669"/>
    <property type="project" value="UniProtKB-EC"/>
</dbReference>
<dbReference type="InterPro" id="IPR036250">
    <property type="entry name" value="AcylCo_DH-like_C"/>
</dbReference>
<evidence type="ECO:0000259" key="16">
    <source>
        <dbReference type="Pfam" id="PF02770"/>
    </source>
</evidence>
<evidence type="ECO:0000256" key="8">
    <source>
        <dbReference type="ARBA" id="ARBA00022946"/>
    </source>
</evidence>
<keyword evidence="7 13" id="KW-0274">FAD</keyword>
<feature type="binding site" evidence="13">
    <location>
        <begin position="341"/>
        <end position="345"/>
    </location>
    <ligand>
        <name>FAD</name>
        <dbReference type="ChEBI" id="CHEBI:57692"/>
    </ligand>
</feature>
<dbReference type="RefSeq" id="WP_091432145.1">
    <property type="nucleotide sequence ID" value="NZ_FOJB01000001.1"/>
</dbReference>
<organism evidence="18 19">
    <name type="scientific">Aliiroseovarius sediminilitoris</name>
    <dbReference type="NCBI Taxonomy" id="1173584"/>
    <lineage>
        <taxon>Bacteria</taxon>
        <taxon>Pseudomonadati</taxon>
        <taxon>Pseudomonadota</taxon>
        <taxon>Alphaproteobacteria</taxon>
        <taxon>Rhodobacterales</taxon>
        <taxon>Paracoccaceae</taxon>
        <taxon>Aliiroseovarius</taxon>
    </lineage>
</organism>
<feature type="binding site" evidence="13">
    <location>
        <position position="284"/>
    </location>
    <ligand>
        <name>FAD</name>
        <dbReference type="ChEBI" id="CHEBI:57692"/>
    </ligand>
</feature>
<feature type="binding site" evidence="12">
    <location>
        <begin position="368"/>
        <end position="369"/>
    </location>
    <ligand>
        <name>substrate</name>
    </ligand>
</feature>
<dbReference type="InterPro" id="IPR009100">
    <property type="entry name" value="AcylCoA_DH/oxidase_NM_dom_sf"/>
</dbReference>
<feature type="binding site" evidence="13">
    <location>
        <position position="273"/>
    </location>
    <ligand>
        <name>FAD</name>
        <dbReference type="ChEBI" id="CHEBI:57692"/>
    </ligand>
</feature>
<dbReference type="PROSITE" id="PS00072">
    <property type="entry name" value="ACYL_COA_DH_1"/>
    <property type="match status" value="1"/>
</dbReference>
<evidence type="ECO:0000256" key="11">
    <source>
        <dbReference type="PIRSR" id="PIRSR634183-1"/>
    </source>
</evidence>
<dbReference type="OrthoDB" id="9775090at2"/>
<evidence type="ECO:0000256" key="13">
    <source>
        <dbReference type="PIRSR" id="PIRSR634183-3"/>
    </source>
</evidence>
<feature type="binding site" evidence="12">
    <location>
        <begin position="245"/>
        <end position="248"/>
    </location>
    <ligand>
        <name>substrate</name>
    </ligand>
</feature>
<evidence type="ECO:0000256" key="9">
    <source>
        <dbReference type="ARBA" id="ARBA00023002"/>
    </source>
</evidence>
<evidence type="ECO:0000256" key="12">
    <source>
        <dbReference type="PIRSR" id="PIRSR634183-2"/>
    </source>
</evidence>
<dbReference type="EC" id="1.3.8.4" evidence="4"/>
<proteinExistence type="inferred from homology"/>
<dbReference type="GO" id="GO:0006552">
    <property type="term" value="P:L-leucine catabolic process"/>
    <property type="evidence" value="ECO:0007669"/>
    <property type="project" value="TreeGrafter"/>
</dbReference>
<evidence type="ECO:0000313" key="18">
    <source>
        <dbReference type="EMBL" id="SEW10197.1"/>
    </source>
</evidence>
<dbReference type="EMBL" id="FOJB01000001">
    <property type="protein sequence ID" value="SEW10197.1"/>
    <property type="molecule type" value="Genomic_DNA"/>
</dbReference>
<dbReference type="InterPro" id="IPR009075">
    <property type="entry name" value="AcylCo_DH/oxidase_C"/>
</dbReference>
<evidence type="ECO:0000256" key="1">
    <source>
        <dbReference type="ARBA" id="ARBA00001974"/>
    </source>
</evidence>
<evidence type="ECO:0000256" key="5">
    <source>
        <dbReference type="ARBA" id="ARBA00018258"/>
    </source>
</evidence>
<accession>A0A1I0P7J2</accession>
<dbReference type="InterPro" id="IPR034183">
    <property type="entry name" value="IVD"/>
</dbReference>
<dbReference type="InterPro" id="IPR013786">
    <property type="entry name" value="AcylCoA_DH/ox_N"/>
</dbReference>
<dbReference type="SUPFAM" id="SSF47203">
    <property type="entry name" value="Acyl-CoA dehydrogenase C-terminal domain-like"/>
    <property type="match status" value="1"/>
</dbReference>
<dbReference type="FunFam" id="1.20.140.10:FF:000001">
    <property type="entry name" value="Acyl-CoA dehydrogenase"/>
    <property type="match status" value="1"/>
</dbReference>
<evidence type="ECO:0000256" key="10">
    <source>
        <dbReference type="ARBA" id="ARBA00052875"/>
    </source>
</evidence>
<comment type="catalytic activity">
    <reaction evidence="10">
        <text>3-methylbutanoyl-CoA + oxidized [electron-transfer flavoprotein] + H(+) = 3-methylbut-2-enoyl-CoA + reduced [electron-transfer flavoprotein]</text>
        <dbReference type="Rhea" id="RHEA:12276"/>
        <dbReference type="Rhea" id="RHEA-COMP:10685"/>
        <dbReference type="Rhea" id="RHEA-COMP:10686"/>
        <dbReference type="ChEBI" id="CHEBI:15378"/>
        <dbReference type="ChEBI" id="CHEBI:57344"/>
        <dbReference type="ChEBI" id="CHEBI:57345"/>
        <dbReference type="ChEBI" id="CHEBI:57692"/>
        <dbReference type="ChEBI" id="CHEBI:58307"/>
        <dbReference type="EC" id="1.3.8.4"/>
    </reaction>
</comment>
<dbReference type="PIRSF" id="PIRSF016578">
    <property type="entry name" value="HsaA"/>
    <property type="match status" value="1"/>
</dbReference>
<gene>
    <name evidence="18" type="ORF">SAMN05444851_1408</name>
</gene>
<comment type="cofactor">
    <cofactor evidence="1 13 14">
        <name>FAD</name>
        <dbReference type="ChEBI" id="CHEBI:57692"/>
    </cofactor>
</comment>
<keyword evidence="19" id="KW-1185">Reference proteome</keyword>
<name>A0A1I0P7J2_9RHOB</name>
<dbReference type="SUPFAM" id="SSF56645">
    <property type="entry name" value="Acyl-CoA dehydrogenase NM domain-like"/>
    <property type="match status" value="1"/>
</dbReference>
<comment type="similarity">
    <text evidence="3 14">Belongs to the acyl-CoA dehydrogenase family.</text>
</comment>